<protein>
    <submittedName>
        <fullName evidence="2">Uncharacterized protein</fullName>
    </submittedName>
</protein>
<gene>
    <name evidence="2" type="ORF">COW24_03085</name>
</gene>
<evidence type="ECO:0000256" key="1">
    <source>
        <dbReference type="SAM" id="MobiDB-lite"/>
    </source>
</evidence>
<comment type="caution">
    <text evidence="2">The sequence shown here is derived from an EMBL/GenBank/DDBJ whole genome shotgun (WGS) entry which is preliminary data.</text>
</comment>
<feature type="region of interest" description="Disordered" evidence="1">
    <location>
        <begin position="29"/>
        <end position="48"/>
    </location>
</feature>
<dbReference type="AlphaFoldDB" id="A0A2M7H3X1"/>
<dbReference type="EMBL" id="PFGC01000037">
    <property type="protein sequence ID" value="PIW36917.1"/>
    <property type="molecule type" value="Genomic_DNA"/>
</dbReference>
<proteinExistence type="predicted"/>
<evidence type="ECO:0000313" key="2">
    <source>
        <dbReference type="EMBL" id="PIW36917.1"/>
    </source>
</evidence>
<sequence length="156" mass="17675">MRDREVLLNQQSSQVLADVAVVQAAQVTPVLSEPDHDQGGRTRDGDQGHHVELAGDVWEADGRVHDRVEVAFRQLVRARDEHGLVVVIAAREDDDEAGWCQGERNGEHVLPPVRQGGAGRNYQAAAVYPNIYYRSTLIVKYLTLWYNYFRKKIIRN</sequence>
<organism evidence="2 3">
    <name type="scientific">Candidatus Kerfeldbacteria bacterium CG15_BIG_FIL_POST_REV_8_21_14_020_45_12</name>
    <dbReference type="NCBI Taxonomy" id="2014247"/>
    <lineage>
        <taxon>Bacteria</taxon>
        <taxon>Candidatus Kerfeldiibacteriota</taxon>
    </lineage>
</organism>
<reference evidence="2 3" key="1">
    <citation type="submission" date="2017-09" db="EMBL/GenBank/DDBJ databases">
        <title>Depth-based differentiation of microbial function through sediment-hosted aquifers and enrichment of novel symbionts in the deep terrestrial subsurface.</title>
        <authorList>
            <person name="Probst A.J."/>
            <person name="Ladd B."/>
            <person name="Jarett J.K."/>
            <person name="Geller-Mcgrath D.E."/>
            <person name="Sieber C.M."/>
            <person name="Emerson J.B."/>
            <person name="Anantharaman K."/>
            <person name="Thomas B.C."/>
            <person name="Malmstrom R."/>
            <person name="Stieglmeier M."/>
            <person name="Klingl A."/>
            <person name="Woyke T."/>
            <person name="Ryan C.M."/>
            <person name="Banfield J.F."/>
        </authorList>
    </citation>
    <scope>NUCLEOTIDE SEQUENCE [LARGE SCALE GENOMIC DNA]</scope>
    <source>
        <strain evidence="2">CG15_BIG_FIL_POST_REV_8_21_14_020_45_12</strain>
    </source>
</reference>
<accession>A0A2M7H3X1</accession>
<feature type="compositionally biased region" description="Basic and acidic residues" evidence="1">
    <location>
        <begin position="33"/>
        <end position="48"/>
    </location>
</feature>
<dbReference type="Proteomes" id="UP000230292">
    <property type="component" value="Unassembled WGS sequence"/>
</dbReference>
<name>A0A2M7H3X1_9BACT</name>
<evidence type="ECO:0000313" key="3">
    <source>
        <dbReference type="Proteomes" id="UP000230292"/>
    </source>
</evidence>